<organism evidence="1 2">
    <name type="scientific">Austropuccinia psidii MF-1</name>
    <dbReference type="NCBI Taxonomy" id="1389203"/>
    <lineage>
        <taxon>Eukaryota</taxon>
        <taxon>Fungi</taxon>
        <taxon>Dikarya</taxon>
        <taxon>Basidiomycota</taxon>
        <taxon>Pucciniomycotina</taxon>
        <taxon>Pucciniomycetes</taxon>
        <taxon>Pucciniales</taxon>
        <taxon>Sphaerophragmiaceae</taxon>
        <taxon>Austropuccinia</taxon>
    </lineage>
</organism>
<evidence type="ECO:0000313" key="1">
    <source>
        <dbReference type="EMBL" id="MBW0461130.1"/>
    </source>
</evidence>
<comment type="caution">
    <text evidence="1">The sequence shown here is derived from an EMBL/GenBank/DDBJ whole genome shotgun (WGS) entry which is preliminary data.</text>
</comment>
<dbReference type="OrthoDB" id="2783063at2759"/>
<proteinExistence type="predicted"/>
<accession>A0A9Q3B9T7</accession>
<sequence>MLILTLTLRNKWTKIRSDSISFISSKLDHTVFSEVVDDETIDDSYLLCNKIDNQYASKTAINRGRGVMDWVAISYQGNIDDFIIKCQKAMIDMASVDIKICTNVLLYWIVRKLCDDRNMYHLSDSLALSPDATENTNTTLNCLQSFARHQESKQNSSEAEKDSEALITVTNMNQHFLDKWFVLVQWDSQSI</sequence>
<evidence type="ECO:0000313" key="2">
    <source>
        <dbReference type="Proteomes" id="UP000765509"/>
    </source>
</evidence>
<gene>
    <name evidence="1" type="ORF">O181_000845</name>
</gene>
<dbReference type="AlphaFoldDB" id="A0A9Q3B9T7"/>
<dbReference type="Proteomes" id="UP000765509">
    <property type="component" value="Unassembled WGS sequence"/>
</dbReference>
<reference evidence="1" key="1">
    <citation type="submission" date="2021-03" db="EMBL/GenBank/DDBJ databases">
        <title>Draft genome sequence of rust myrtle Austropuccinia psidii MF-1, a brazilian biotype.</title>
        <authorList>
            <person name="Quecine M.C."/>
            <person name="Pachon D.M.R."/>
            <person name="Bonatelli M.L."/>
            <person name="Correr F.H."/>
            <person name="Franceschini L.M."/>
            <person name="Leite T.F."/>
            <person name="Margarido G.R.A."/>
            <person name="Almeida C.A."/>
            <person name="Ferrarezi J.A."/>
            <person name="Labate C.A."/>
        </authorList>
    </citation>
    <scope>NUCLEOTIDE SEQUENCE</scope>
    <source>
        <strain evidence="1">MF-1</strain>
    </source>
</reference>
<name>A0A9Q3B9T7_9BASI</name>
<dbReference type="EMBL" id="AVOT02000109">
    <property type="protein sequence ID" value="MBW0461130.1"/>
    <property type="molecule type" value="Genomic_DNA"/>
</dbReference>
<protein>
    <submittedName>
        <fullName evidence="1">Uncharacterized protein</fullName>
    </submittedName>
</protein>
<keyword evidence="2" id="KW-1185">Reference proteome</keyword>